<evidence type="ECO:0000259" key="2">
    <source>
        <dbReference type="Pfam" id="PF02272"/>
    </source>
</evidence>
<dbReference type="InterPro" id="IPR003156">
    <property type="entry name" value="DHHA1_dom"/>
</dbReference>
<dbReference type="AlphaFoldDB" id="A0A2V5JYQ1"/>
<dbReference type="Proteomes" id="UP000247476">
    <property type="component" value="Unassembled WGS sequence"/>
</dbReference>
<dbReference type="Gene3D" id="3.10.310.30">
    <property type="match status" value="1"/>
</dbReference>
<dbReference type="InterPro" id="IPR001667">
    <property type="entry name" value="DDH_dom"/>
</dbReference>
<dbReference type="Pfam" id="PF02272">
    <property type="entry name" value="DHHA1"/>
    <property type="match status" value="1"/>
</dbReference>
<dbReference type="InterPro" id="IPR051319">
    <property type="entry name" value="Oligoribo/pAp-PDE_c-di-AMP_PDE"/>
</dbReference>
<dbReference type="RefSeq" id="WP_110843675.1">
    <property type="nucleotide sequence ID" value="NZ_QJVJ01000019.1"/>
</dbReference>
<dbReference type="PANTHER" id="PTHR47618">
    <property type="entry name" value="BIFUNCTIONAL OLIGORIBONUCLEASE AND PAP PHOSPHATASE NRNA"/>
    <property type="match status" value="1"/>
</dbReference>
<keyword evidence="4" id="KW-1185">Reference proteome</keyword>
<proteinExistence type="predicted"/>
<dbReference type="EMBL" id="QJVJ01000019">
    <property type="protein sequence ID" value="PYI50414.1"/>
    <property type="molecule type" value="Genomic_DNA"/>
</dbReference>
<gene>
    <name evidence="3" type="ORF">DLM86_29675</name>
</gene>
<dbReference type="Pfam" id="PF01368">
    <property type="entry name" value="DHH"/>
    <property type="match status" value="1"/>
</dbReference>
<accession>A0A2V5JYQ1</accession>
<feature type="domain" description="DDH" evidence="1">
    <location>
        <begin position="27"/>
        <end position="168"/>
    </location>
</feature>
<dbReference type="OrthoDB" id="9803668at2"/>
<dbReference type="InterPro" id="IPR038763">
    <property type="entry name" value="DHH_sf"/>
</dbReference>
<sequence length="332" mass="36506">MTNTLRARPYREQLAAARAFIEANDRFLIVAHVNPDGDAASSTAAMGWMLEKLGKRYTMINEGKMPDKFGYLWGFDRLLRNDTQRPEERFDCVISVDCADESRIGTVKELFADGVRLLNIDHHPTNDYFGDVHLIRDDAAATVEILYDLASEWKLALDIEFATAIYTGLLTDTGGFRYSNTTPRVMQIAAELLASGVEGHRLAQQVLERISYSHITVLKQALATLSFAFDRKVSWLTVSSADMRATGATSDDMDGLILYPRNIEGVEVGLLFKQTEDGAVKVSFRSNGTVDVAAIAKSFGGGGHVRASGCTIKGDLSDVVDQVVKEVGQSLR</sequence>
<feature type="domain" description="DHHA1" evidence="2">
    <location>
        <begin position="246"/>
        <end position="329"/>
    </location>
</feature>
<reference evidence="3 4" key="1">
    <citation type="submission" date="2018-05" db="EMBL/GenBank/DDBJ databases">
        <title>Paenibacillus flagellatus sp. nov., isolated from selenium mineral soil.</title>
        <authorList>
            <person name="Dai X."/>
        </authorList>
    </citation>
    <scope>NUCLEOTIDE SEQUENCE [LARGE SCALE GENOMIC DNA]</scope>
    <source>
        <strain evidence="3 4">DXL2</strain>
    </source>
</reference>
<dbReference type="SUPFAM" id="SSF64182">
    <property type="entry name" value="DHH phosphoesterases"/>
    <property type="match status" value="1"/>
</dbReference>
<comment type="caution">
    <text evidence="3">The sequence shown here is derived from an EMBL/GenBank/DDBJ whole genome shotgun (WGS) entry which is preliminary data.</text>
</comment>
<dbReference type="Gene3D" id="3.90.1640.10">
    <property type="entry name" value="inorganic pyrophosphatase (n-terminal core)"/>
    <property type="match status" value="1"/>
</dbReference>
<evidence type="ECO:0000313" key="3">
    <source>
        <dbReference type="EMBL" id="PYI50414.1"/>
    </source>
</evidence>
<dbReference type="GO" id="GO:0003676">
    <property type="term" value="F:nucleic acid binding"/>
    <property type="evidence" value="ECO:0007669"/>
    <property type="project" value="InterPro"/>
</dbReference>
<evidence type="ECO:0000259" key="1">
    <source>
        <dbReference type="Pfam" id="PF01368"/>
    </source>
</evidence>
<organism evidence="3 4">
    <name type="scientific">Paenibacillus flagellatus</name>
    <dbReference type="NCBI Taxonomy" id="2211139"/>
    <lineage>
        <taxon>Bacteria</taxon>
        <taxon>Bacillati</taxon>
        <taxon>Bacillota</taxon>
        <taxon>Bacilli</taxon>
        <taxon>Bacillales</taxon>
        <taxon>Paenibacillaceae</taxon>
        <taxon>Paenibacillus</taxon>
    </lineage>
</organism>
<protein>
    <submittedName>
        <fullName evidence="3">DHH family phosphoesterase</fullName>
    </submittedName>
</protein>
<evidence type="ECO:0000313" key="4">
    <source>
        <dbReference type="Proteomes" id="UP000247476"/>
    </source>
</evidence>
<name>A0A2V5JYQ1_9BACL</name>
<dbReference type="PANTHER" id="PTHR47618:SF1">
    <property type="entry name" value="BIFUNCTIONAL OLIGORIBONUCLEASE AND PAP PHOSPHATASE NRNA"/>
    <property type="match status" value="1"/>
</dbReference>